<proteinExistence type="predicted"/>
<evidence type="ECO:0000313" key="4">
    <source>
        <dbReference type="WBParaSite" id="MBELARI_LOCUS7065"/>
    </source>
</evidence>
<dbReference type="AlphaFoldDB" id="A0AAF3FIV4"/>
<dbReference type="WBParaSite" id="MBELARI_LOCUS7065">
    <property type="protein sequence ID" value="MBELARI_LOCUS7065"/>
    <property type="gene ID" value="MBELARI_LOCUS7065"/>
</dbReference>
<feature type="transmembrane region" description="Helical" evidence="2">
    <location>
        <begin position="510"/>
        <end position="534"/>
    </location>
</feature>
<keyword evidence="2" id="KW-0472">Membrane</keyword>
<protein>
    <submittedName>
        <fullName evidence="4">Uncharacterized protein</fullName>
    </submittedName>
</protein>
<feature type="transmembrane region" description="Helical" evidence="2">
    <location>
        <begin position="619"/>
        <end position="647"/>
    </location>
</feature>
<name>A0AAF3FIV4_9BILA</name>
<feature type="region of interest" description="Disordered" evidence="1">
    <location>
        <begin position="387"/>
        <end position="406"/>
    </location>
</feature>
<evidence type="ECO:0000313" key="3">
    <source>
        <dbReference type="Proteomes" id="UP000887575"/>
    </source>
</evidence>
<sequence length="702" mass="79441">MIENEAISLATQTLLITEDVACQVEENVNNQVDVGNQTEKVIHIDRSSQVFEQAPVTVAVENKTISLAIQTFLSTKDVTNQTEDVIIIDRPSQTIDQSTFTVEIVAIDEATQTILVTDDVSVQTEKVVLFDSLQSLKQGPSKNTQTLLITEDAACQSETFIQQQTDVANQTNEVVLVDGATQNTIETVNRATSTTPKQKMVERNTQTDHPQGIIDSEVAENGFVKRENEVSDHEQRISVMTMNEIDGLSHPSHKLQPLNSIRHQRMDTFDQTRQNLALYVPTQGNGHSRQIDYETIQGASVMTVNEIEDYAVPGKQTEVLNGPESCTSTVNHNPQRSEIDQSRRTELQELQVLLKEFITKASKIDGSFEGAQRVQFLNGPRGCTSVSSTFDNIPQRSEITGDEAPVGEVDGLAEPNALINPRDHIPVQSRSNNHPDIIEETETKMRIDEKFFACNYYSKSQRMITFSQKTTFGFEFKLKPVSFRKRERLILQYFFNGFDSTNRDFVFPKLCLFLVLPFLIWSAAAFPLLASLFFTPDGVFYLIDVDGHYETKISTPSDLVNRLITYQSFTMILLILMLFAARPSLNAFYQKPIVGYLLTNTGRERFNSRKASHFINDLFYLRLVFFFSFLYIFTNFVSIACFCLQYFQLPDNSNVNGSFYSYFFALTFPGAIFAFTTLMVAILVVKSAQFYLKLDRALKLKT</sequence>
<accession>A0AAF3FIV4</accession>
<reference evidence="4" key="1">
    <citation type="submission" date="2024-02" db="UniProtKB">
        <authorList>
            <consortium name="WormBaseParasite"/>
        </authorList>
    </citation>
    <scope>IDENTIFICATION</scope>
</reference>
<evidence type="ECO:0000256" key="2">
    <source>
        <dbReference type="SAM" id="Phobius"/>
    </source>
</evidence>
<feature type="transmembrane region" description="Helical" evidence="2">
    <location>
        <begin position="659"/>
        <end position="685"/>
    </location>
</feature>
<evidence type="ECO:0000256" key="1">
    <source>
        <dbReference type="SAM" id="MobiDB-lite"/>
    </source>
</evidence>
<keyword evidence="2" id="KW-1133">Transmembrane helix</keyword>
<dbReference type="Proteomes" id="UP000887575">
    <property type="component" value="Unassembled WGS sequence"/>
</dbReference>
<feature type="compositionally biased region" description="Polar residues" evidence="1">
    <location>
        <begin position="387"/>
        <end position="398"/>
    </location>
</feature>
<keyword evidence="2" id="KW-0812">Transmembrane</keyword>
<feature type="transmembrane region" description="Helical" evidence="2">
    <location>
        <begin position="563"/>
        <end position="581"/>
    </location>
</feature>
<keyword evidence="3" id="KW-1185">Reference proteome</keyword>
<organism evidence="3 4">
    <name type="scientific">Mesorhabditis belari</name>
    <dbReference type="NCBI Taxonomy" id="2138241"/>
    <lineage>
        <taxon>Eukaryota</taxon>
        <taxon>Metazoa</taxon>
        <taxon>Ecdysozoa</taxon>
        <taxon>Nematoda</taxon>
        <taxon>Chromadorea</taxon>
        <taxon>Rhabditida</taxon>
        <taxon>Rhabditina</taxon>
        <taxon>Rhabditomorpha</taxon>
        <taxon>Rhabditoidea</taxon>
        <taxon>Rhabditidae</taxon>
        <taxon>Mesorhabditinae</taxon>
        <taxon>Mesorhabditis</taxon>
    </lineage>
</organism>